<dbReference type="PANTHER" id="PTHR42939:SF1">
    <property type="entry name" value="ABC TRANSPORTER ATP-BINDING PROTEIN ALBC-RELATED"/>
    <property type="match status" value="1"/>
</dbReference>
<dbReference type="PANTHER" id="PTHR42939">
    <property type="entry name" value="ABC TRANSPORTER ATP-BINDING PROTEIN ALBC-RELATED"/>
    <property type="match status" value="1"/>
</dbReference>
<dbReference type="AlphaFoldDB" id="A0A7W5UG03"/>
<dbReference type="Proteomes" id="UP000541425">
    <property type="component" value="Unassembled WGS sequence"/>
</dbReference>
<evidence type="ECO:0000256" key="1">
    <source>
        <dbReference type="ARBA" id="ARBA00022448"/>
    </source>
</evidence>
<proteinExistence type="predicted"/>
<keyword evidence="2" id="KW-0547">Nucleotide-binding</keyword>
<evidence type="ECO:0000256" key="2">
    <source>
        <dbReference type="ARBA" id="ARBA00022741"/>
    </source>
</evidence>
<dbReference type="Pfam" id="PF00005">
    <property type="entry name" value="ABC_tran"/>
    <property type="match status" value="1"/>
</dbReference>
<dbReference type="SUPFAM" id="SSF52540">
    <property type="entry name" value="P-loop containing nucleoside triphosphate hydrolases"/>
    <property type="match status" value="1"/>
</dbReference>
<dbReference type="SMART" id="SM00382">
    <property type="entry name" value="AAA"/>
    <property type="match status" value="1"/>
</dbReference>
<dbReference type="InterPro" id="IPR027417">
    <property type="entry name" value="P-loop_NTPase"/>
</dbReference>
<dbReference type="RefSeq" id="WP_183693779.1">
    <property type="nucleotide sequence ID" value="NZ_JACICA010000001.1"/>
</dbReference>
<dbReference type="InterPro" id="IPR003593">
    <property type="entry name" value="AAA+_ATPase"/>
</dbReference>
<dbReference type="InterPro" id="IPR003439">
    <property type="entry name" value="ABC_transporter-like_ATP-bd"/>
</dbReference>
<dbReference type="InterPro" id="IPR051782">
    <property type="entry name" value="ABC_Transporter_VariousFunc"/>
</dbReference>
<dbReference type="CDD" id="cd03230">
    <property type="entry name" value="ABC_DR_subfamily_A"/>
    <property type="match status" value="1"/>
</dbReference>
<evidence type="ECO:0000256" key="3">
    <source>
        <dbReference type="ARBA" id="ARBA00022840"/>
    </source>
</evidence>
<dbReference type="EMBL" id="JACICA010000001">
    <property type="protein sequence ID" value="MBB3701761.1"/>
    <property type="molecule type" value="Genomic_DNA"/>
</dbReference>
<name>A0A7W5UG03_9BACT</name>
<protein>
    <submittedName>
        <fullName evidence="5">ABC-2 type transport system ATP-binding protein</fullName>
    </submittedName>
</protein>
<dbReference type="PROSITE" id="PS50893">
    <property type="entry name" value="ABC_TRANSPORTER_2"/>
    <property type="match status" value="1"/>
</dbReference>
<sequence>MVNIENLQFSYGRKYRPVFTDFSISLKPGCIYGLLGKNGTGKSTLLYIMCGLLQPQGGTVEVMGGNPRAHQPQIIGEIFLVPEEVELPAVCLRDYVKLNAPFYPRFSQEVLQQCLSDFELTDDLRLDQLSMGQRKKAFMSFALATQVRLILMDEPTNGLDIPSKSIFRKVVSSNMSEEQTIVISTHQVRDIDSLLDHIIIMDNSQVFLNASVAEIAQQLAFEFRPMGASVDDALYAQPSLQGVAVVVPNDGTKDTPINLELLFNAFMLKKDLLKHLRA</sequence>
<evidence type="ECO:0000313" key="5">
    <source>
        <dbReference type="EMBL" id="MBB3701761.1"/>
    </source>
</evidence>
<organism evidence="5 6">
    <name type="scientific">Alloprevotella rava</name>
    <dbReference type="NCBI Taxonomy" id="671218"/>
    <lineage>
        <taxon>Bacteria</taxon>
        <taxon>Pseudomonadati</taxon>
        <taxon>Bacteroidota</taxon>
        <taxon>Bacteroidia</taxon>
        <taxon>Bacteroidales</taxon>
        <taxon>Prevotellaceae</taxon>
        <taxon>Alloprevotella</taxon>
    </lineage>
</organism>
<comment type="caution">
    <text evidence="5">The sequence shown here is derived from an EMBL/GenBank/DDBJ whole genome shotgun (WGS) entry which is preliminary data.</text>
</comment>
<dbReference type="GO" id="GO:0005524">
    <property type="term" value="F:ATP binding"/>
    <property type="evidence" value="ECO:0007669"/>
    <property type="project" value="UniProtKB-KW"/>
</dbReference>
<feature type="domain" description="ABC transporter" evidence="4">
    <location>
        <begin position="2"/>
        <end position="228"/>
    </location>
</feature>
<dbReference type="Gene3D" id="3.40.50.300">
    <property type="entry name" value="P-loop containing nucleotide triphosphate hydrolases"/>
    <property type="match status" value="1"/>
</dbReference>
<evidence type="ECO:0000259" key="4">
    <source>
        <dbReference type="PROSITE" id="PS50893"/>
    </source>
</evidence>
<dbReference type="GO" id="GO:0016887">
    <property type="term" value="F:ATP hydrolysis activity"/>
    <property type="evidence" value="ECO:0007669"/>
    <property type="project" value="InterPro"/>
</dbReference>
<reference evidence="5 6" key="1">
    <citation type="submission" date="2020-08" db="EMBL/GenBank/DDBJ databases">
        <title>Genomic Encyclopedia of Type Strains, Phase IV (KMG-IV): sequencing the most valuable type-strain genomes for metagenomic binning, comparative biology and taxonomic classification.</title>
        <authorList>
            <person name="Goeker M."/>
        </authorList>
    </citation>
    <scope>NUCLEOTIDE SEQUENCE [LARGE SCALE GENOMIC DNA]</scope>
    <source>
        <strain evidence="5 6">DSM 22548</strain>
    </source>
</reference>
<accession>A0A7W5UG03</accession>
<keyword evidence="3 5" id="KW-0067">ATP-binding</keyword>
<keyword evidence="1" id="KW-0813">Transport</keyword>
<evidence type="ECO:0000313" key="6">
    <source>
        <dbReference type="Proteomes" id="UP000541425"/>
    </source>
</evidence>
<gene>
    <name evidence="5" type="ORF">FHS60_000203</name>
</gene>